<proteinExistence type="predicted"/>
<evidence type="ECO:0000313" key="1">
    <source>
        <dbReference type="EMBL" id="RNA19874.1"/>
    </source>
</evidence>
<keyword evidence="2" id="KW-1185">Reference proteome</keyword>
<dbReference type="Proteomes" id="UP000276133">
    <property type="component" value="Unassembled WGS sequence"/>
</dbReference>
<comment type="caution">
    <text evidence="1">The sequence shown here is derived from an EMBL/GenBank/DDBJ whole genome shotgun (WGS) entry which is preliminary data.</text>
</comment>
<name>A0A3M7R8Y8_BRAPC</name>
<sequence>MKINYRIIEFRRGEQKIYEFMSLFPDLYEQKTTIMAIYNYDDLWRHCRQLSSLGKFLSFEIDLDRGQLIFDQIKNTAE</sequence>
<reference evidence="1 2" key="1">
    <citation type="journal article" date="2018" name="Sci. Rep.">
        <title>Genomic signatures of local adaptation to the degree of environmental predictability in rotifers.</title>
        <authorList>
            <person name="Franch-Gras L."/>
            <person name="Hahn C."/>
            <person name="Garcia-Roger E.M."/>
            <person name="Carmona M.J."/>
            <person name="Serra M."/>
            <person name="Gomez A."/>
        </authorList>
    </citation>
    <scope>NUCLEOTIDE SEQUENCE [LARGE SCALE GENOMIC DNA]</scope>
    <source>
        <strain evidence="1">HYR1</strain>
    </source>
</reference>
<organism evidence="1 2">
    <name type="scientific">Brachionus plicatilis</name>
    <name type="common">Marine rotifer</name>
    <name type="synonym">Brachionus muelleri</name>
    <dbReference type="NCBI Taxonomy" id="10195"/>
    <lineage>
        <taxon>Eukaryota</taxon>
        <taxon>Metazoa</taxon>
        <taxon>Spiralia</taxon>
        <taxon>Gnathifera</taxon>
        <taxon>Rotifera</taxon>
        <taxon>Eurotatoria</taxon>
        <taxon>Monogononta</taxon>
        <taxon>Pseudotrocha</taxon>
        <taxon>Ploima</taxon>
        <taxon>Brachionidae</taxon>
        <taxon>Brachionus</taxon>
    </lineage>
</organism>
<dbReference type="AlphaFoldDB" id="A0A3M7R8Y8"/>
<protein>
    <submittedName>
        <fullName evidence="1">Uncharacterized protein</fullName>
    </submittedName>
</protein>
<evidence type="ECO:0000313" key="2">
    <source>
        <dbReference type="Proteomes" id="UP000276133"/>
    </source>
</evidence>
<gene>
    <name evidence="1" type="ORF">BpHYR1_032617</name>
</gene>
<accession>A0A3M7R8Y8</accession>
<dbReference type="EMBL" id="REGN01003962">
    <property type="protein sequence ID" value="RNA19874.1"/>
    <property type="molecule type" value="Genomic_DNA"/>
</dbReference>